<name>A0A317QKW6_9ACTN</name>
<dbReference type="Proteomes" id="UP000246661">
    <property type="component" value="Unassembled WGS sequence"/>
</dbReference>
<dbReference type="EMBL" id="QGTX01000001">
    <property type="protein sequence ID" value="PWW23524.1"/>
    <property type="molecule type" value="Genomic_DNA"/>
</dbReference>
<feature type="compositionally biased region" description="Low complexity" evidence="1">
    <location>
        <begin position="1"/>
        <end position="15"/>
    </location>
</feature>
<gene>
    <name evidence="2" type="ORF">JD79_02699</name>
</gene>
<proteinExistence type="predicted"/>
<evidence type="ECO:0000313" key="2">
    <source>
        <dbReference type="EMBL" id="PWW23524.1"/>
    </source>
</evidence>
<evidence type="ECO:0000313" key="3">
    <source>
        <dbReference type="Proteomes" id="UP000246661"/>
    </source>
</evidence>
<sequence length="107" mass="11281">MTTSSATTTSGTTSGTTGGAGAERAAAPGVPAPRGSQERLQHVEELRRAATHLAAAQFLESRADRSASPVLAGLLRDRARERRRRGERILVRLGVRPVRGGPPGQRC</sequence>
<keyword evidence="3" id="KW-1185">Reference proteome</keyword>
<feature type="compositionally biased region" description="Low complexity" evidence="1">
    <location>
        <begin position="22"/>
        <end position="35"/>
    </location>
</feature>
<accession>A0A317QKW6</accession>
<feature type="region of interest" description="Disordered" evidence="1">
    <location>
        <begin position="1"/>
        <end position="39"/>
    </location>
</feature>
<evidence type="ECO:0000256" key="1">
    <source>
        <dbReference type="SAM" id="MobiDB-lite"/>
    </source>
</evidence>
<dbReference type="AlphaFoldDB" id="A0A317QKW6"/>
<reference evidence="3" key="1">
    <citation type="submission" date="2018-05" db="EMBL/GenBank/DDBJ databases">
        <authorList>
            <person name="Klenk H.-P."/>
            <person name="Huntemann M."/>
            <person name="Clum A."/>
            <person name="Pillay M."/>
            <person name="Palaniappan K."/>
            <person name="Varghese N."/>
            <person name="Mikhailova N."/>
            <person name="Stamatis D."/>
            <person name="Reddy T."/>
            <person name="Daum C."/>
            <person name="Shapiro N."/>
            <person name="Ivanova N."/>
            <person name="Kyrpides N."/>
            <person name="Woyke T."/>
        </authorList>
    </citation>
    <scope>NUCLEOTIDE SEQUENCE [LARGE SCALE GENOMIC DNA]</scope>
    <source>
        <strain evidence="3">DSM 45417</strain>
    </source>
</reference>
<protein>
    <submittedName>
        <fullName evidence="2">Uncharacterized protein</fullName>
    </submittedName>
</protein>
<comment type="caution">
    <text evidence="2">The sequence shown here is derived from an EMBL/GenBank/DDBJ whole genome shotgun (WGS) entry which is preliminary data.</text>
</comment>
<organism evidence="2 3">
    <name type="scientific">Geodermatophilus normandii</name>
    <dbReference type="NCBI Taxonomy" id="1137989"/>
    <lineage>
        <taxon>Bacteria</taxon>
        <taxon>Bacillati</taxon>
        <taxon>Actinomycetota</taxon>
        <taxon>Actinomycetes</taxon>
        <taxon>Geodermatophilales</taxon>
        <taxon>Geodermatophilaceae</taxon>
        <taxon>Geodermatophilus</taxon>
    </lineage>
</organism>
<dbReference type="RefSeq" id="WP_146220445.1">
    <property type="nucleotide sequence ID" value="NZ_QGTX01000001.1"/>
</dbReference>